<protein>
    <submittedName>
        <fullName evidence="2">Uncharacterized protein</fullName>
    </submittedName>
</protein>
<dbReference type="EMBL" id="BMIF01000001">
    <property type="protein sequence ID" value="GGA50989.1"/>
    <property type="molecule type" value="Genomic_DNA"/>
</dbReference>
<name>A0A916RCW6_9HYPH</name>
<dbReference type="Proteomes" id="UP000636264">
    <property type="component" value="Unassembled WGS sequence"/>
</dbReference>
<feature type="transmembrane region" description="Helical" evidence="1">
    <location>
        <begin position="7"/>
        <end position="26"/>
    </location>
</feature>
<gene>
    <name evidence="2" type="ORF">GCM10011385_00290</name>
</gene>
<feature type="transmembrane region" description="Helical" evidence="1">
    <location>
        <begin position="46"/>
        <end position="65"/>
    </location>
</feature>
<evidence type="ECO:0000256" key="1">
    <source>
        <dbReference type="SAM" id="Phobius"/>
    </source>
</evidence>
<dbReference type="RefSeq" id="WP_188718911.1">
    <property type="nucleotide sequence ID" value="NZ_BMIF01000001.1"/>
</dbReference>
<evidence type="ECO:0000313" key="2">
    <source>
        <dbReference type="EMBL" id="GGA50989.1"/>
    </source>
</evidence>
<accession>A0A916RCW6</accession>
<keyword evidence="1" id="KW-0472">Membrane</keyword>
<sequence>MINRRVEYLSATIMVGWAGLLIATSDNSVTSSVAFAPMISRGWTEIQLAIILGLFGLVWLCALWVNGRYRRTPVFRCICAAGGVVIWSHVGLQLVISGFRTGIWSTGLPVYWTLAAFDLASCYRSAADAYFAHLKGKLKDKMAAAQHEP</sequence>
<organism evidence="2 3">
    <name type="scientific">Nitratireductor aestuarii</name>
    <dbReference type="NCBI Taxonomy" id="1735103"/>
    <lineage>
        <taxon>Bacteria</taxon>
        <taxon>Pseudomonadati</taxon>
        <taxon>Pseudomonadota</taxon>
        <taxon>Alphaproteobacteria</taxon>
        <taxon>Hyphomicrobiales</taxon>
        <taxon>Phyllobacteriaceae</taxon>
        <taxon>Nitratireductor</taxon>
    </lineage>
</organism>
<keyword evidence="3" id="KW-1185">Reference proteome</keyword>
<reference evidence="2" key="1">
    <citation type="journal article" date="2014" name="Int. J. Syst. Evol. Microbiol.">
        <title>Complete genome sequence of Corynebacterium casei LMG S-19264T (=DSM 44701T), isolated from a smear-ripened cheese.</title>
        <authorList>
            <consortium name="US DOE Joint Genome Institute (JGI-PGF)"/>
            <person name="Walter F."/>
            <person name="Albersmeier A."/>
            <person name="Kalinowski J."/>
            <person name="Ruckert C."/>
        </authorList>
    </citation>
    <scope>NUCLEOTIDE SEQUENCE</scope>
    <source>
        <strain evidence="2">CGMCC 1.15320</strain>
    </source>
</reference>
<feature type="transmembrane region" description="Helical" evidence="1">
    <location>
        <begin position="111"/>
        <end position="132"/>
    </location>
</feature>
<reference evidence="2" key="2">
    <citation type="submission" date="2020-09" db="EMBL/GenBank/DDBJ databases">
        <authorList>
            <person name="Sun Q."/>
            <person name="Zhou Y."/>
        </authorList>
    </citation>
    <scope>NUCLEOTIDE SEQUENCE</scope>
    <source>
        <strain evidence="2">CGMCC 1.15320</strain>
    </source>
</reference>
<dbReference type="AlphaFoldDB" id="A0A916RCW6"/>
<keyword evidence="1" id="KW-0812">Transmembrane</keyword>
<comment type="caution">
    <text evidence="2">The sequence shown here is derived from an EMBL/GenBank/DDBJ whole genome shotgun (WGS) entry which is preliminary data.</text>
</comment>
<evidence type="ECO:0000313" key="3">
    <source>
        <dbReference type="Proteomes" id="UP000636264"/>
    </source>
</evidence>
<proteinExistence type="predicted"/>
<feature type="transmembrane region" description="Helical" evidence="1">
    <location>
        <begin position="77"/>
        <end position="99"/>
    </location>
</feature>
<keyword evidence="1" id="KW-1133">Transmembrane helix</keyword>